<dbReference type="Pfam" id="PF11279">
    <property type="entry name" value="DUF3080"/>
    <property type="match status" value="1"/>
</dbReference>
<reference evidence="1" key="1">
    <citation type="submission" date="2018-11" db="EMBL/GenBank/DDBJ databases">
        <authorList>
            <consortium name="Genoscope - CEA"/>
            <person name="William W."/>
        </authorList>
    </citation>
    <scope>NUCLEOTIDE SEQUENCE [LARGE SCALE GENOMIC DNA]</scope>
    <source>
        <strain evidence="1">T9AD</strain>
    </source>
</reference>
<accession>A0A653AY48</accession>
<sequence>MTRLVLFLGLLLLAGCQPGNDGLALQRDYLERLQRSLDGADFAPFDTRTLSQYRLPARRQRLLELPELRIGLLDLVIDARRCPHLQQLISQRNSSLGKQLLPSQRLGYEGDLLRAIDDCLPHLPDSASLKGTLQRLAAEKRRQLPAVFWNALNGSPEFEHYLRFADQALPLGSQEDNAALDALQRLASLGAALPHQLPPGSDTLDPLFFALYASEQGGQLITSLASLRHTLDAGSELLEQRQRTRPLCPLGQATPRGRILQNIFVKFYAGGLQPYLAQVDQRGQQWQAALHQLQRVEGIPAATREHLQRLAGEQDGLWQAFRAATARHVKAWQKVLNSCGLAPGQTGWKGAGRDAESWAG</sequence>
<dbReference type="InterPro" id="IPR021431">
    <property type="entry name" value="DUF3080"/>
</dbReference>
<proteinExistence type="predicted"/>
<gene>
    <name evidence="1" type="ORF">POT9AD_0307</name>
</gene>
<dbReference type="PROSITE" id="PS51257">
    <property type="entry name" value="PROKAR_LIPOPROTEIN"/>
    <property type="match status" value="1"/>
</dbReference>
<dbReference type="AlphaFoldDB" id="A0A653AY48"/>
<dbReference type="OrthoDB" id="6997572at2"/>
<dbReference type="EMBL" id="LR130779">
    <property type="protein sequence ID" value="VDN61298.1"/>
    <property type="molecule type" value="Genomic_DNA"/>
</dbReference>
<evidence type="ECO:0000313" key="1">
    <source>
        <dbReference type="EMBL" id="VDN61298.1"/>
    </source>
</evidence>
<name>A0A653AY48_ECTOL</name>
<organism evidence="1">
    <name type="scientific">Ectopseudomonas oleovorans</name>
    <name type="common">Pseudomonas oleovorans</name>
    <dbReference type="NCBI Taxonomy" id="301"/>
    <lineage>
        <taxon>Bacteria</taxon>
        <taxon>Pseudomonadati</taxon>
        <taxon>Pseudomonadota</taxon>
        <taxon>Gammaproteobacteria</taxon>
        <taxon>Pseudomonadales</taxon>
        <taxon>Pseudomonadaceae</taxon>
        <taxon>Ectopseudomonas</taxon>
    </lineage>
</organism>
<protein>
    <submittedName>
        <fullName evidence="1">Uncharacterized protein</fullName>
    </submittedName>
</protein>